<keyword evidence="1" id="KW-0732">Signal</keyword>
<name>A0A2M6W616_9BACT</name>
<dbReference type="Proteomes" id="UP000231426">
    <property type="component" value="Unassembled WGS sequence"/>
</dbReference>
<protein>
    <recommendedName>
        <fullName evidence="4">DUF5666 domain-containing protein</fullName>
    </recommendedName>
</protein>
<gene>
    <name evidence="2" type="ORF">COU29_03120</name>
</gene>
<evidence type="ECO:0008006" key="4">
    <source>
        <dbReference type="Google" id="ProtNLM"/>
    </source>
</evidence>
<reference evidence="3" key="1">
    <citation type="submission" date="2017-09" db="EMBL/GenBank/DDBJ databases">
        <title>Depth-based differentiation of microbial function through sediment-hosted aquifers and enrichment of novel symbionts in the deep terrestrial subsurface.</title>
        <authorList>
            <person name="Probst A.J."/>
            <person name="Ladd B."/>
            <person name="Jarett J.K."/>
            <person name="Geller-Mcgrath D.E."/>
            <person name="Sieber C.M.K."/>
            <person name="Emerson J.B."/>
            <person name="Anantharaman K."/>
            <person name="Thomas B.C."/>
            <person name="Malmstrom R."/>
            <person name="Stieglmeier M."/>
            <person name="Klingl A."/>
            <person name="Woyke T."/>
            <person name="Ryan C.M."/>
            <person name="Banfield J.F."/>
        </authorList>
    </citation>
    <scope>NUCLEOTIDE SEQUENCE [LARGE SCALE GENOMIC DNA]</scope>
</reference>
<proteinExistence type="predicted"/>
<organism evidence="2 3">
    <name type="scientific">Candidatus Magasanikbacteria bacterium CG10_big_fil_rev_8_21_14_0_10_36_32</name>
    <dbReference type="NCBI Taxonomy" id="1974646"/>
    <lineage>
        <taxon>Bacteria</taxon>
        <taxon>Candidatus Magasanikiibacteriota</taxon>
    </lineage>
</organism>
<dbReference type="EMBL" id="PFBV01000004">
    <property type="protein sequence ID" value="PIT88232.1"/>
    <property type="molecule type" value="Genomic_DNA"/>
</dbReference>
<sequence length="213" mass="23020">MKNKKLFLSIVIMAVIISGVSIASVALANTTKNNSVKFGSRGQHQFGAMDKEIMTGQLGKGTRSINVENNDKRELHGEPCNQQKYGMRGKVTAISGTSITLTGKQGFNKDVANIIYTVDVSNATVKTFAKGDDDKPSVVVITVADIKVNDMIIVRGEMNDAAIVATEIMIGQPGKGPGLMNSEIRGRMLMRANNVKGKNFYDPKLVDDNEIVN</sequence>
<dbReference type="AlphaFoldDB" id="A0A2M6W616"/>
<accession>A0A2M6W616</accession>
<evidence type="ECO:0000313" key="3">
    <source>
        <dbReference type="Proteomes" id="UP000231426"/>
    </source>
</evidence>
<evidence type="ECO:0000313" key="2">
    <source>
        <dbReference type="EMBL" id="PIT88232.1"/>
    </source>
</evidence>
<feature type="chain" id="PRO_5015005813" description="DUF5666 domain-containing protein" evidence="1">
    <location>
        <begin position="24"/>
        <end position="213"/>
    </location>
</feature>
<comment type="caution">
    <text evidence="2">The sequence shown here is derived from an EMBL/GenBank/DDBJ whole genome shotgun (WGS) entry which is preliminary data.</text>
</comment>
<feature type="signal peptide" evidence="1">
    <location>
        <begin position="1"/>
        <end position="23"/>
    </location>
</feature>
<evidence type="ECO:0000256" key="1">
    <source>
        <dbReference type="SAM" id="SignalP"/>
    </source>
</evidence>